<dbReference type="PANTHER" id="PTHR10122:SF0">
    <property type="entry name" value="CYTOCHROME C OXIDASE SUBUNIT 5B, ISOFORM A-RELATED"/>
    <property type="match status" value="1"/>
</dbReference>
<dbReference type="PANTHER" id="PTHR10122">
    <property type="entry name" value="CYTOCHROME C OXIDASE SUBUNIT 5B, MITOCHONDRIAL"/>
    <property type="match status" value="1"/>
</dbReference>
<feature type="binding site" evidence="3">
    <location>
        <position position="100"/>
    </location>
    <ligand>
        <name>Zn(2+)</name>
        <dbReference type="ChEBI" id="CHEBI:29105"/>
    </ligand>
</feature>
<accession>A0AAD7YB44</accession>
<evidence type="ECO:0000256" key="2">
    <source>
        <dbReference type="ARBA" id="ARBA00022833"/>
    </source>
</evidence>
<feature type="binding site" evidence="3">
    <location>
        <position position="98"/>
    </location>
    <ligand>
        <name>Zn(2+)</name>
        <dbReference type="ChEBI" id="CHEBI:29105"/>
    </ligand>
</feature>
<dbReference type="Proteomes" id="UP001231518">
    <property type="component" value="Chromosome 22"/>
</dbReference>
<protein>
    <submittedName>
        <fullName evidence="4">Uncharacterized protein</fullName>
    </submittedName>
</protein>
<dbReference type="Pfam" id="PF01215">
    <property type="entry name" value="COX5B"/>
    <property type="match status" value="1"/>
</dbReference>
<evidence type="ECO:0000256" key="3">
    <source>
        <dbReference type="PIRSR" id="PIRSR602124-1"/>
    </source>
</evidence>
<organism evidence="4 5">
    <name type="scientific">Mythimna separata</name>
    <name type="common">Oriental armyworm</name>
    <name type="synonym">Pseudaletia separata</name>
    <dbReference type="NCBI Taxonomy" id="271217"/>
    <lineage>
        <taxon>Eukaryota</taxon>
        <taxon>Metazoa</taxon>
        <taxon>Ecdysozoa</taxon>
        <taxon>Arthropoda</taxon>
        <taxon>Hexapoda</taxon>
        <taxon>Insecta</taxon>
        <taxon>Pterygota</taxon>
        <taxon>Neoptera</taxon>
        <taxon>Endopterygota</taxon>
        <taxon>Lepidoptera</taxon>
        <taxon>Glossata</taxon>
        <taxon>Ditrysia</taxon>
        <taxon>Noctuoidea</taxon>
        <taxon>Noctuidae</taxon>
        <taxon>Noctuinae</taxon>
        <taxon>Hadenini</taxon>
        <taxon>Mythimna</taxon>
    </lineage>
</organism>
<dbReference type="Gene3D" id="2.60.11.10">
    <property type="entry name" value="Cytochrome c oxidase, subunit Vb"/>
    <property type="match status" value="1"/>
</dbReference>
<dbReference type="GO" id="GO:0045277">
    <property type="term" value="C:respiratory chain complex IV"/>
    <property type="evidence" value="ECO:0007669"/>
    <property type="project" value="InterPro"/>
</dbReference>
<keyword evidence="1 3" id="KW-0479">Metal-binding</keyword>
<dbReference type="GO" id="GO:0046872">
    <property type="term" value="F:metal ion binding"/>
    <property type="evidence" value="ECO:0007669"/>
    <property type="project" value="UniProtKB-KW"/>
</dbReference>
<dbReference type="InterPro" id="IPR002124">
    <property type="entry name" value="Cyt_c_oxidase_su5b"/>
</dbReference>
<evidence type="ECO:0000313" key="5">
    <source>
        <dbReference type="Proteomes" id="UP001231518"/>
    </source>
</evidence>
<feature type="binding site" evidence="3">
    <location>
        <position position="76"/>
    </location>
    <ligand>
        <name>Zn(2+)</name>
        <dbReference type="ChEBI" id="CHEBI:29105"/>
    </ligand>
</feature>
<comment type="caution">
    <text evidence="4">The sequence shown here is derived from an EMBL/GenBank/DDBJ whole genome shotgun (WGS) entry which is preliminary data.</text>
</comment>
<evidence type="ECO:0000313" key="4">
    <source>
        <dbReference type="EMBL" id="KAJ8709174.1"/>
    </source>
</evidence>
<keyword evidence="2 3" id="KW-0862">Zinc</keyword>
<keyword evidence="5" id="KW-1185">Reference proteome</keyword>
<dbReference type="GO" id="GO:0005740">
    <property type="term" value="C:mitochondrial envelope"/>
    <property type="evidence" value="ECO:0007669"/>
    <property type="project" value="InterPro"/>
</dbReference>
<dbReference type="EMBL" id="JARGEI010000024">
    <property type="protein sequence ID" value="KAJ8709174.1"/>
    <property type="molecule type" value="Genomic_DNA"/>
</dbReference>
<name>A0AAD7YB44_MYTSE</name>
<proteinExistence type="predicted"/>
<dbReference type="AlphaFoldDB" id="A0AAD7YB44"/>
<evidence type="ECO:0000256" key="1">
    <source>
        <dbReference type="ARBA" id="ARBA00022723"/>
    </source>
</evidence>
<dbReference type="InterPro" id="IPR036972">
    <property type="entry name" value="Cyt_c_oxidase_su5b_sf"/>
</dbReference>
<dbReference type="SUPFAM" id="SSF57802">
    <property type="entry name" value="Rubredoxin-like"/>
    <property type="match status" value="1"/>
</dbReference>
<dbReference type="PROSITE" id="PS51359">
    <property type="entry name" value="COX5B_2"/>
    <property type="match status" value="1"/>
</dbReference>
<sequence length="112" mass="12889">MWWLRPVRRLRSVGARVYGGMHDPLDHVTGIEKRELLAHLAGDCDPFRIMAIKKGPGTRERPNLIPSAFCQRLLACRCCIHDNHLEYMWLHMGCLTRCGCGYWFLLCPVAPL</sequence>
<feature type="binding site" evidence="3">
    <location>
        <position position="78"/>
    </location>
    <ligand>
        <name>Zn(2+)</name>
        <dbReference type="ChEBI" id="CHEBI:29105"/>
    </ligand>
</feature>
<reference evidence="4" key="1">
    <citation type="submission" date="2023-03" db="EMBL/GenBank/DDBJ databases">
        <title>Chromosome-level genomes of two armyworms, Mythimna separata and Mythimna loreyi, provide insights into the biosynthesis and reception of sex pheromones.</title>
        <authorList>
            <person name="Zhao H."/>
        </authorList>
    </citation>
    <scope>NUCLEOTIDE SEQUENCE</scope>
    <source>
        <strain evidence="4">BeijingLab</strain>
        <tissue evidence="4">Pupa</tissue>
    </source>
</reference>
<gene>
    <name evidence="4" type="ORF">PYW07_009000</name>
</gene>
<dbReference type="GO" id="GO:0006123">
    <property type="term" value="P:mitochondrial electron transport, cytochrome c to oxygen"/>
    <property type="evidence" value="ECO:0007669"/>
    <property type="project" value="InterPro"/>
</dbReference>